<dbReference type="PROSITE" id="PS00041">
    <property type="entry name" value="HTH_ARAC_FAMILY_1"/>
    <property type="match status" value="1"/>
</dbReference>
<sequence length="136" mass="14895">MTTLCYHLIEHHATFEHRPTSGTGGRLPAAVLARIDAYLEAHAEAPVTLEILAGLANLSVFHFARRFRHTTGRAPYQYVLDWKIRRARALLRAGELQVAAIGDALGFASPAHFAAAFKRAVGQSPRAFQQGQAAHQ</sequence>
<evidence type="ECO:0000256" key="1">
    <source>
        <dbReference type="ARBA" id="ARBA00023015"/>
    </source>
</evidence>
<protein>
    <submittedName>
        <fullName evidence="5">Helix-turn-helix transcriptional regulator</fullName>
    </submittedName>
</protein>
<keyword evidence="2" id="KW-0238">DNA-binding</keyword>
<dbReference type="EMBL" id="JADWYK010000005">
    <property type="protein sequence ID" value="MBG8554059.1"/>
    <property type="molecule type" value="Genomic_DNA"/>
</dbReference>
<dbReference type="SMART" id="SM00342">
    <property type="entry name" value="HTH_ARAC"/>
    <property type="match status" value="1"/>
</dbReference>
<evidence type="ECO:0000259" key="4">
    <source>
        <dbReference type="PROSITE" id="PS01124"/>
    </source>
</evidence>
<evidence type="ECO:0000313" key="5">
    <source>
        <dbReference type="EMBL" id="MBG8554059.1"/>
    </source>
</evidence>
<keyword evidence="6" id="KW-1185">Reference proteome</keyword>
<dbReference type="PROSITE" id="PS01124">
    <property type="entry name" value="HTH_ARAC_FAMILY_2"/>
    <property type="match status" value="1"/>
</dbReference>
<dbReference type="SUPFAM" id="SSF46689">
    <property type="entry name" value="Homeodomain-like"/>
    <property type="match status" value="2"/>
</dbReference>
<dbReference type="RefSeq" id="WP_196955079.1">
    <property type="nucleotide sequence ID" value="NZ_JADWYK010000005.1"/>
</dbReference>
<comment type="caution">
    <text evidence="5">The sequence shown here is derived from an EMBL/GenBank/DDBJ whole genome shotgun (WGS) entry which is preliminary data.</text>
</comment>
<evidence type="ECO:0000256" key="3">
    <source>
        <dbReference type="ARBA" id="ARBA00023163"/>
    </source>
</evidence>
<dbReference type="InterPro" id="IPR018062">
    <property type="entry name" value="HTH_AraC-typ_CS"/>
</dbReference>
<dbReference type="PANTHER" id="PTHR46796">
    <property type="entry name" value="HTH-TYPE TRANSCRIPTIONAL ACTIVATOR RHAS-RELATED"/>
    <property type="match status" value="1"/>
</dbReference>
<proteinExistence type="predicted"/>
<dbReference type="InterPro" id="IPR018060">
    <property type="entry name" value="HTH_AraC"/>
</dbReference>
<dbReference type="Proteomes" id="UP000601099">
    <property type="component" value="Unassembled WGS sequence"/>
</dbReference>
<dbReference type="Gene3D" id="1.10.10.60">
    <property type="entry name" value="Homeodomain-like"/>
    <property type="match status" value="1"/>
</dbReference>
<dbReference type="InterPro" id="IPR009057">
    <property type="entry name" value="Homeodomain-like_sf"/>
</dbReference>
<accession>A0ABS0L1S0</accession>
<gene>
    <name evidence="5" type="ORF">I5L79_10915</name>
</gene>
<keyword evidence="3" id="KW-0804">Transcription</keyword>
<dbReference type="InterPro" id="IPR050204">
    <property type="entry name" value="AraC_XylS_family_regulators"/>
</dbReference>
<evidence type="ECO:0000256" key="2">
    <source>
        <dbReference type="ARBA" id="ARBA00023125"/>
    </source>
</evidence>
<keyword evidence="1" id="KW-0805">Transcription regulation</keyword>
<name>A0ABS0L1S0_9BACT</name>
<reference evidence="5 6" key="1">
    <citation type="submission" date="2020-11" db="EMBL/GenBank/DDBJ databases">
        <title>Hymenobacter sp.</title>
        <authorList>
            <person name="Kim M.K."/>
        </authorList>
    </citation>
    <scope>NUCLEOTIDE SEQUENCE [LARGE SCALE GENOMIC DNA]</scope>
    <source>
        <strain evidence="5 6">BT594</strain>
    </source>
</reference>
<dbReference type="Pfam" id="PF12833">
    <property type="entry name" value="HTH_18"/>
    <property type="match status" value="1"/>
</dbReference>
<evidence type="ECO:0000313" key="6">
    <source>
        <dbReference type="Proteomes" id="UP000601099"/>
    </source>
</evidence>
<organism evidence="5 6">
    <name type="scientific">Hymenobacter guriensis</name>
    <dbReference type="NCBI Taxonomy" id="2793065"/>
    <lineage>
        <taxon>Bacteria</taxon>
        <taxon>Pseudomonadati</taxon>
        <taxon>Bacteroidota</taxon>
        <taxon>Cytophagia</taxon>
        <taxon>Cytophagales</taxon>
        <taxon>Hymenobacteraceae</taxon>
        <taxon>Hymenobacter</taxon>
    </lineage>
</organism>
<feature type="domain" description="HTH araC/xylS-type" evidence="4">
    <location>
        <begin position="33"/>
        <end position="131"/>
    </location>
</feature>